<dbReference type="Pfam" id="PF02321">
    <property type="entry name" value="OEP"/>
    <property type="match status" value="2"/>
</dbReference>
<reference evidence="4" key="1">
    <citation type="submission" date="2019-02" db="EMBL/GenBank/DDBJ databases">
        <authorList>
            <person name="Gruber-Vodicka R. H."/>
            <person name="Seah K. B. B."/>
        </authorList>
    </citation>
    <scope>NUCLEOTIDE SEQUENCE</scope>
    <source>
        <strain evidence="5">BECK_BZ163</strain>
        <strain evidence="6">BECK_BZ164</strain>
        <strain evidence="4">BECK_BZ165</strain>
    </source>
</reference>
<keyword evidence="2" id="KW-0564">Palmitate</keyword>
<name>A0A450SBV8_9GAMM</name>
<gene>
    <name evidence="5" type="ORF">BECKFM1743A_GA0114220_101477</name>
    <name evidence="6" type="ORF">BECKFM1743B_GA0114221_100768</name>
    <name evidence="4" type="ORF">BECKFM1743C_GA0114222_100767</name>
</gene>
<protein>
    <submittedName>
        <fullName evidence="4">Efflux transporter, outer membrane factor (OMF) lipoprotein, NodT family</fullName>
    </submittedName>
</protein>
<dbReference type="EMBL" id="CAADEZ010000147">
    <property type="protein sequence ID" value="VFJ55357.1"/>
    <property type="molecule type" value="Genomic_DNA"/>
</dbReference>
<feature type="region of interest" description="Disordered" evidence="3">
    <location>
        <begin position="62"/>
        <end position="94"/>
    </location>
</feature>
<keyword evidence="2" id="KW-0812">Transmembrane</keyword>
<dbReference type="SUPFAM" id="SSF56954">
    <property type="entry name" value="Outer membrane efflux proteins (OEP)"/>
    <property type="match status" value="1"/>
</dbReference>
<dbReference type="Gene3D" id="1.20.1600.10">
    <property type="entry name" value="Outer membrane efflux proteins (OEP)"/>
    <property type="match status" value="1"/>
</dbReference>
<accession>A0A450SBV8</accession>
<dbReference type="PANTHER" id="PTHR30203:SF33">
    <property type="entry name" value="BLR4455 PROTEIN"/>
    <property type="match status" value="1"/>
</dbReference>
<comment type="subcellular location">
    <subcellularLocation>
        <location evidence="2">Cell outer membrane</location>
        <topology evidence="2">Lipid-anchor</topology>
    </subcellularLocation>
</comment>
<feature type="compositionally biased region" description="Polar residues" evidence="3">
    <location>
        <begin position="147"/>
        <end position="164"/>
    </location>
</feature>
<dbReference type="Gene3D" id="2.20.200.10">
    <property type="entry name" value="Outer membrane efflux proteins (OEP)"/>
    <property type="match status" value="1"/>
</dbReference>
<keyword evidence="2 4" id="KW-0449">Lipoprotein</keyword>
<evidence type="ECO:0000256" key="3">
    <source>
        <dbReference type="SAM" id="MobiDB-lite"/>
    </source>
</evidence>
<keyword evidence="2" id="KW-1134">Transmembrane beta strand</keyword>
<proteinExistence type="inferred from homology"/>
<dbReference type="GO" id="GO:0009279">
    <property type="term" value="C:cell outer membrane"/>
    <property type="evidence" value="ECO:0007669"/>
    <property type="project" value="UniProtKB-SubCell"/>
</dbReference>
<evidence type="ECO:0000313" key="4">
    <source>
        <dbReference type="EMBL" id="VFJ49799.1"/>
    </source>
</evidence>
<comment type="similarity">
    <text evidence="1 2">Belongs to the outer membrane factor (OMF) (TC 1.B.17) family.</text>
</comment>
<dbReference type="AlphaFoldDB" id="A0A450SBV8"/>
<feature type="compositionally biased region" description="Polar residues" evidence="3">
    <location>
        <begin position="81"/>
        <end position="94"/>
    </location>
</feature>
<evidence type="ECO:0000256" key="1">
    <source>
        <dbReference type="ARBA" id="ARBA00007613"/>
    </source>
</evidence>
<dbReference type="NCBIfam" id="TIGR01845">
    <property type="entry name" value="outer_NodT"/>
    <property type="match status" value="1"/>
</dbReference>
<dbReference type="EMBL" id="CAADFL010000076">
    <property type="protein sequence ID" value="VFK08630.1"/>
    <property type="molecule type" value="Genomic_DNA"/>
</dbReference>
<evidence type="ECO:0000313" key="5">
    <source>
        <dbReference type="EMBL" id="VFJ55357.1"/>
    </source>
</evidence>
<dbReference type="EMBL" id="CAADFA010000076">
    <property type="protein sequence ID" value="VFJ49799.1"/>
    <property type="molecule type" value="Genomic_DNA"/>
</dbReference>
<dbReference type="InterPro" id="IPR003423">
    <property type="entry name" value="OMP_efflux"/>
</dbReference>
<dbReference type="GO" id="GO:0015562">
    <property type="term" value="F:efflux transmembrane transporter activity"/>
    <property type="evidence" value="ECO:0007669"/>
    <property type="project" value="InterPro"/>
</dbReference>
<evidence type="ECO:0000256" key="2">
    <source>
        <dbReference type="RuleBase" id="RU362097"/>
    </source>
</evidence>
<keyword evidence="2" id="KW-0472">Membrane</keyword>
<sequence>MAFVYSSMEKHYFRGAFPRKAGCIILLSCLGISVGCTRSVPGPQEPKYLQLTVTLPENWTASANTDGKITHGPSTAAPKTGTATDTLPDGSETSWLTGFDDPVLRSLVAEALGKNFDLEAAAARVEAARANAKQEGAEKLPDITAGFSASRTKQNTAGRSKNSSSGGIFNRFDLNANISWELDLWDRIDNTVKAAVAEAEASRADYRAARLALAANVAYAWFDTIEADQQLRLADKTVASFENSLKAIEQRYRLGIGAALDVRLARENLASARGQRHSRVRDRDVAIRSLEILLGRYPAGALNIQQELPELGQAVPAGLPADLLNRRPDIAGANARLLATEHHLGAARANRLPTIGLTATGGTASDTLRDLLDWESLVWSLAGDLAQPIWRGDRLSAEVALAEANRQEAWAEYTSVVLQALREVESALTAQVLLAEQQAALRVAEEEATAAVMLAQDQYRQGLSDIVTLLSTQRREFDAKSSLLDITKQRLHVRIDLHLALGGGF</sequence>
<dbReference type="PANTHER" id="PTHR30203">
    <property type="entry name" value="OUTER MEMBRANE CATION EFFLUX PROTEIN"/>
    <property type="match status" value="1"/>
</dbReference>
<feature type="region of interest" description="Disordered" evidence="3">
    <location>
        <begin position="145"/>
        <end position="164"/>
    </location>
</feature>
<evidence type="ECO:0000313" key="6">
    <source>
        <dbReference type="EMBL" id="VFK08630.1"/>
    </source>
</evidence>
<organism evidence="4">
    <name type="scientific">Candidatus Kentrum sp. FM</name>
    <dbReference type="NCBI Taxonomy" id="2126340"/>
    <lineage>
        <taxon>Bacteria</taxon>
        <taxon>Pseudomonadati</taxon>
        <taxon>Pseudomonadota</taxon>
        <taxon>Gammaproteobacteria</taxon>
        <taxon>Candidatus Kentrum</taxon>
    </lineage>
</organism>
<dbReference type="InterPro" id="IPR010131">
    <property type="entry name" value="MdtP/NodT-like"/>
</dbReference>